<dbReference type="EMBL" id="RHHT01000017">
    <property type="protein sequence ID" value="RNB79787.1"/>
    <property type="molecule type" value="Genomic_DNA"/>
</dbReference>
<dbReference type="AlphaFoldDB" id="A0A3M8CX17"/>
<dbReference type="RefSeq" id="WP_122913123.1">
    <property type="nucleotide sequence ID" value="NZ_RHHT01000017.1"/>
</dbReference>
<accession>A0A3M8CX17</accession>
<reference evidence="1 2" key="1">
    <citation type="submission" date="2018-10" db="EMBL/GenBank/DDBJ databases">
        <title>Phylogenomics of Brevibacillus.</title>
        <authorList>
            <person name="Dunlap C."/>
        </authorList>
    </citation>
    <scope>NUCLEOTIDE SEQUENCE [LARGE SCALE GENOMIC DNA]</scope>
    <source>
        <strain evidence="1 2">JCM 15085</strain>
    </source>
</reference>
<organism evidence="1 2">
    <name type="scientific">Brevibacillus panacihumi</name>
    <dbReference type="NCBI Taxonomy" id="497735"/>
    <lineage>
        <taxon>Bacteria</taxon>
        <taxon>Bacillati</taxon>
        <taxon>Bacillota</taxon>
        <taxon>Bacilli</taxon>
        <taxon>Bacillales</taxon>
        <taxon>Paenibacillaceae</taxon>
        <taxon>Brevibacillus</taxon>
    </lineage>
</organism>
<dbReference type="Gene3D" id="3.30.70.270">
    <property type="match status" value="1"/>
</dbReference>
<proteinExistence type="predicted"/>
<evidence type="ECO:0000313" key="2">
    <source>
        <dbReference type="Proteomes" id="UP000281915"/>
    </source>
</evidence>
<name>A0A3M8CX17_9BACL</name>
<dbReference type="Proteomes" id="UP000281915">
    <property type="component" value="Unassembled WGS sequence"/>
</dbReference>
<dbReference type="InterPro" id="IPR043128">
    <property type="entry name" value="Rev_trsase/Diguanyl_cyclase"/>
</dbReference>
<evidence type="ECO:0000313" key="1">
    <source>
        <dbReference type="EMBL" id="RNB79787.1"/>
    </source>
</evidence>
<gene>
    <name evidence="1" type="ORF">EDM58_09420</name>
</gene>
<sequence>MEINVAFIGPYDLVDEVITVAKSCPTITLLPYGYKDVEETAHLVYQCKNEADVLLFAGPIPYQLAREEVEEGKPMIFLPHNGTSLYRVFFQLLRENRYKEGHLRFSIDILRQEEIEERLEELDISIEKMYVKEFQLGQTTDDMLQFHYELWMNRKVDAVLTCMNSVHKQLVHLGVPCYRIIPTKTSIQECLQLAELEGKSVQLSDTQLAIVIICVDSFAQKSGSSEYELQRKKLAVQQILIDYSEETQALMNWSDRDEITFVTTFGVIERTTHNFSYYPLLDQIVNQLNLSASIGIGLGKTANEAEIKAREALQKARLGGGRSCYIVMQDGNVLGLLGNEKVIGYCVRSDDPQRLQLARQAGLSVGTINRLISYFQSHGSSKVTAAELAIGFGITIRSARRILSRLEQSDMAVVVGEEQPVSRGRPRQLYQLKPSLFMKSGNENHFS</sequence>
<protein>
    <submittedName>
        <fullName evidence="1">Transcriptional regulator</fullName>
    </submittedName>
</protein>
<comment type="caution">
    <text evidence="1">The sequence shown here is derived from an EMBL/GenBank/DDBJ whole genome shotgun (WGS) entry which is preliminary data.</text>
</comment>